<protein>
    <submittedName>
        <fullName evidence="1">Uncharacterized protein</fullName>
    </submittedName>
</protein>
<comment type="caution">
    <text evidence="1">The sequence shown here is derived from an EMBL/GenBank/DDBJ whole genome shotgun (WGS) entry which is preliminary data.</text>
</comment>
<name>A0ACC2IP34_9PLEO</name>
<proteinExistence type="predicted"/>
<gene>
    <name evidence="1" type="ORF">OPT61_g1712</name>
</gene>
<evidence type="ECO:0000313" key="1">
    <source>
        <dbReference type="EMBL" id="KAJ8116985.1"/>
    </source>
</evidence>
<organism evidence="1 2">
    <name type="scientific">Boeremia exigua</name>
    <dbReference type="NCBI Taxonomy" id="749465"/>
    <lineage>
        <taxon>Eukaryota</taxon>
        <taxon>Fungi</taxon>
        <taxon>Dikarya</taxon>
        <taxon>Ascomycota</taxon>
        <taxon>Pezizomycotina</taxon>
        <taxon>Dothideomycetes</taxon>
        <taxon>Pleosporomycetidae</taxon>
        <taxon>Pleosporales</taxon>
        <taxon>Pleosporineae</taxon>
        <taxon>Didymellaceae</taxon>
        <taxon>Boeremia</taxon>
    </lineage>
</organism>
<keyword evidence="2" id="KW-1185">Reference proteome</keyword>
<sequence length="1229" mass="136492">MGHDELVPIPQPAPSFLLGNLRDIDPADAPGSFHRLSELYGEIFQLDLAGRKTIVCSSYDTINDLCDPDRFEKPIQGALEEVRALTGDGLFTAYPNEKAWGIAHRLLMPIFGPLGIRKMLLQWDRFGPNNEIVCGDDFTRLTFDMIGLCAFGYRFNNFYSPTPHPFVGQMADVLTECGRRSNRLAIENRLRIFSASKLHDDVSKMHALCDEIIEDRIANPQPDASDLLNPMLNGVDPQTGEKMTRESVRYNMVTFLVAGHETTSGTLGFLFYHLLKNPEKYMRAQQEVDEVLGDGSLEPKHLPQLIYVKFAIFEALRFLGPIGLNAKHAIKPTKIAGKYQVEPEAQILMNLRGLHHDPKVWGNDADVFRPERFLDGQWDNLPKNALKPFGDGARACIGRDFATQEMIMVVALILQKFQVELADPAYELHVKVTLTMKPEDLKLKVRRRPGRTMQSLGVGGTHAPLSAQPDVNGGREAANNATASEEHKPLTILYGSQAGTCKAYAEELQTNAPRYGFKASVATLDSATEHVPKDRPVVIIQPSYEGKPADNAKKFVSWLKINETSRLLEGVQYAVFAVGNSDWASSYYQVPKLTDQLFEKMGAHRFFETGFVDVKSDVLGPWEEWTEKMWPVLRQSSGTTTAVTNEKLAAVISSPKFATHLGGSDIGYGTVKMNRYLGGKEVGLAKKQIDIELPLGSSYRSGDYMVVLPLNNLATVRRVLKRFDMSPDDNISITNTSKAFLSTEGPISVFDLLMTRVELGTPISQKQIRALSEATPESQREALLELSKDDTYQNTVLAKRYSIMDILEEHKGCQLEFSDFVDMLKPLSPRQYSISSSPIANIEFISTTQGATQRLTASLTYDVHEEPAWSKTDRRFYGVASTYLSRLDAGDRVRCFTRSTNMNFHLPVDPLTPVIMVCAGSGIAPMRGFIQERAVIQKARNATLGPALLYFGCRDHNKDFIYKDELAQWESDGIVSVRPCFSKEGPAGCQKYVPDRMWAERDELARLFSSPGAKILLCGSANKLGKSTADICKKIWLERHEGKSEDDANDWLEKVKEDRYVSVARIHTIASSFITDVKSPQHALHNCLFSVSATAVDDLDLDLQERAAVISSIEYIAHIEGLDEGADEDDRDSASATPSELMSPIEDDSTTPPTSASVVSPLSPVFPAPIRTKRNASGSLDDDPEEKVLHLRGGGGGADHNSKLARTVYDHKNRVDENGLPDLEFLLAI</sequence>
<dbReference type="EMBL" id="JAPHNI010000071">
    <property type="protein sequence ID" value="KAJ8116985.1"/>
    <property type="molecule type" value="Genomic_DNA"/>
</dbReference>
<reference evidence="1" key="1">
    <citation type="submission" date="2022-11" db="EMBL/GenBank/DDBJ databases">
        <title>Genome Sequence of Boeremia exigua.</title>
        <authorList>
            <person name="Buettner E."/>
        </authorList>
    </citation>
    <scope>NUCLEOTIDE SEQUENCE</scope>
    <source>
        <strain evidence="1">CU02</strain>
    </source>
</reference>
<evidence type="ECO:0000313" key="2">
    <source>
        <dbReference type="Proteomes" id="UP001153331"/>
    </source>
</evidence>
<dbReference type="Proteomes" id="UP001153331">
    <property type="component" value="Unassembled WGS sequence"/>
</dbReference>
<accession>A0ACC2IP34</accession>